<dbReference type="Proteomes" id="UP000268623">
    <property type="component" value="Unassembled WGS sequence"/>
</dbReference>
<accession>A0A3M9XPS8</accession>
<proteinExistence type="predicted"/>
<dbReference type="AlphaFoldDB" id="A0A3M9XPS8"/>
<evidence type="ECO:0000313" key="2">
    <source>
        <dbReference type="Proteomes" id="UP000268623"/>
    </source>
</evidence>
<dbReference type="EMBL" id="QWDD01000001">
    <property type="protein sequence ID" value="RNJ50299.1"/>
    <property type="molecule type" value="Genomic_DNA"/>
</dbReference>
<protein>
    <submittedName>
        <fullName evidence="1">Uncharacterized protein</fullName>
    </submittedName>
</protein>
<reference evidence="1 2" key="1">
    <citation type="submission" date="2018-08" db="EMBL/GenBank/DDBJ databases">
        <title>Genome sequence of Methylocystis hirsuta CSC1, a methanotroph able to accumulate PHAs.</title>
        <authorList>
            <person name="Bordel S."/>
            <person name="Rodriguez E."/>
            <person name="Gancedo J."/>
            <person name="Munoz R."/>
        </authorList>
    </citation>
    <scope>NUCLEOTIDE SEQUENCE [LARGE SCALE GENOMIC DNA]</scope>
    <source>
        <strain evidence="1 2">CSC1</strain>
    </source>
</reference>
<organism evidence="1 2">
    <name type="scientific">Methylocystis hirsuta</name>
    <dbReference type="NCBI Taxonomy" id="369798"/>
    <lineage>
        <taxon>Bacteria</taxon>
        <taxon>Pseudomonadati</taxon>
        <taxon>Pseudomonadota</taxon>
        <taxon>Alphaproteobacteria</taxon>
        <taxon>Hyphomicrobiales</taxon>
        <taxon>Methylocystaceae</taxon>
        <taxon>Methylocystis</taxon>
    </lineage>
</organism>
<comment type="caution">
    <text evidence="1">The sequence shown here is derived from an EMBL/GenBank/DDBJ whole genome shotgun (WGS) entry which is preliminary data.</text>
</comment>
<sequence length="74" mass="8678">MLEQVLIEKVCQFFRNLLADAFVEITSACRSGEGSPRWFEDLERGARLRFRLTPYQLGIFHRWSTAASEARKDR</sequence>
<evidence type="ECO:0000313" key="1">
    <source>
        <dbReference type="EMBL" id="RNJ50299.1"/>
    </source>
</evidence>
<keyword evidence="2" id="KW-1185">Reference proteome</keyword>
<name>A0A3M9XPS8_9HYPH</name>
<gene>
    <name evidence="1" type="ORF">D1O30_12510</name>
</gene>